<evidence type="ECO:0000313" key="2">
    <source>
        <dbReference type="EMBL" id="VIP05472.1"/>
    </source>
</evidence>
<dbReference type="RefSeq" id="WP_232056371.1">
    <property type="nucleotide sequence ID" value="NZ_LR593887.1"/>
</dbReference>
<keyword evidence="1" id="KW-1133">Transmembrane helix</keyword>
<gene>
    <name evidence="2" type="ORF">GMBLW1_37210</name>
</gene>
<feature type="transmembrane region" description="Helical" evidence="1">
    <location>
        <begin position="6"/>
        <end position="30"/>
    </location>
</feature>
<reference evidence="2" key="1">
    <citation type="submission" date="2019-04" db="EMBL/GenBank/DDBJ databases">
        <authorList>
            <consortium name="Science for Life Laboratories"/>
        </authorList>
    </citation>
    <scope>NUCLEOTIDE SEQUENCE</scope>
    <source>
        <strain evidence="2">MBLW1</strain>
    </source>
</reference>
<name>A0A6C2YXC8_9BACT</name>
<evidence type="ECO:0000256" key="1">
    <source>
        <dbReference type="SAM" id="Phobius"/>
    </source>
</evidence>
<proteinExistence type="predicted"/>
<feature type="transmembrane region" description="Helical" evidence="1">
    <location>
        <begin position="42"/>
        <end position="62"/>
    </location>
</feature>
<evidence type="ECO:0000313" key="3">
    <source>
        <dbReference type="Proteomes" id="UP000464378"/>
    </source>
</evidence>
<feature type="transmembrane region" description="Helical" evidence="1">
    <location>
        <begin position="77"/>
        <end position="97"/>
    </location>
</feature>
<sequence>MFTAPNVIMGLKIAVSAVTVLLIASVIAIILGRKRLHGRINLAFFVLTMVAVIFFEVIIRLINPQLTASFTPEQRQALNLHLCFSIPSAILMPFMLYSGMTHRRFHVPLAVVFSLVWLGTFITGVFTLPHTAP</sequence>
<dbReference type="Proteomes" id="UP000464378">
    <property type="component" value="Chromosome"/>
</dbReference>
<dbReference type="EMBL" id="LR593887">
    <property type="protein sequence ID" value="VTS08300.1"/>
    <property type="molecule type" value="Genomic_DNA"/>
</dbReference>
<evidence type="ECO:0008006" key="4">
    <source>
        <dbReference type="Google" id="ProtNLM"/>
    </source>
</evidence>
<feature type="transmembrane region" description="Helical" evidence="1">
    <location>
        <begin position="109"/>
        <end position="128"/>
    </location>
</feature>
<dbReference type="EMBL" id="LR586016">
    <property type="protein sequence ID" value="VIP05472.1"/>
    <property type="molecule type" value="Genomic_DNA"/>
</dbReference>
<keyword evidence="3" id="KW-1185">Reference proteome</keyword>
<organism evidence="2">
    <name type="scientific">Tuwongella immobilis</name>
    <dbReference type="NCBI Taxonomy" id="692036"/>
    <lineage>
        <taxon>Bacteria</taxon>
        <taxon>Pseudomonadati</taxon>
        <taxon>Planctomycetota</taxon>
        <taxon>Planctomycetia</taxon>
        <taxon>Gemmatales</taxon>
        <taxon>Gemmataceae</taxon>
        <taxon>Tuwongella</taxon>
    </lineage>
</organism>
<dbReference type="InParanoid" id="A0A6C2YXC8"/>
<keyword evidence="1" id="KW-0812">Transmembrane</keyword>
<keyword evidence="1" id="KW-0472">Membrane</keyword>
<dbReference type="KEGG" id="tim:GMBLW1_37210"/>
<dbReference type="AlphaFoldDB" id="A0A6C2YXC8"/>
<protein>
    <recommendedName>
        <fullName evidence="4">DUF420 domain-containing protein</fullName>
    </recommendedName>
</protein>
<accession>A0A6C2YXC8</accession>